<keyword evidence="1" id="KW-0812">Transmembrane</keyword>
<feature type="transmembrane region" description="Helical" evidence="1">
    <location>
        <begin position="14"/>
        <end position="32"/>
    </location>
</feature>
<gene>
    <name evidence="2" type="ORF">M9Y10_031789</name>
</gene>
<evidence type="ECO:0000256" key="1">
    <source>
        <dbReference type="SAM" id="Phobius"/>
    </source>
</evidence>
<keyword evidence="1" id="KW-1133">Transmembrane helix</keyword>
<proteinExistence type="predicted"/>
<keyword evidence="3" id="KW-1185">Reference proteome</keyword>
<dbReference type="EMBL" id="JAPFFF010000051">
    <property type="protein sequence ID" value="KAK8839437.1"/>
    <property type="molecule type" value="Genomic_DNA"/>
</dbReference>
<reference evidence="2 3" key="1">
    <citation type="submission" date="2024-04" db="EMBL/GenBank/DDBJ databases">
        <title>Tritrichomonas musculus Genome.</title>
        <authorList>
            <person name="Alves-Ferreira E."/>
            <person name="Grigg M."/>
            <person name="Lorenzi H."/>
            <person name="Galac M."/>
        </authorList>
    </citation>
    <scope>NUCLEOTIDE SEQUENCE [LARGE SCALE GENOMIC DNA]</scope>
    <source>
        <strain evidence="2 3">EAF2021</strain>
    </source>
</reference>
<dbReference type="Proteomes" id="UP001470230">
    <property type="component" value="Unassembled WGS sequence"/>
</dbReference>
<protein>
    <submittedName>
        <fullName evidence="2">Uncharacterized protein</fullName>
    </submittedName>
</protein>
<accession>A0ABR2GZS6</accession>
<comment type="caution">
    <text evidence="2">The sequence shown here is derived from an EMBL/GenBank/DDBJ whole genome shotgun (WGS) entry which is preliminary data.</text>
</comment>
<sequence length="211" mass="24143">MEHEIKLSEKEDKFIVVFANSFPLVPLLLYFIPPLNFSRLFIKDANKLAKILLGITSEAKEEAQKPIQKDTSYEVSQATKKKQKSKKWLIMKIAFFVFSLLTTLFYYFMIEERKELNGNVKKLGRWNLLSSIRMSISVESMNYMLSAVILNGSSSLNITNTPNVVATRKRMISLCRSSLVELASFHLKTPFQPNNNAGFEAVSSTQKFDLQ</sequence>
<evidence type="ECO:0000313" key="2">
    <source>
        <dbReference type="EMBL" id="KAK8839437.1"/>
    </source>
</evidence>
<organism evidence="2 3">
    <name type="scientific">Tritrichomonas musculus</name>
    <dbReference type="NCBI Taxonomy" id="1915356"/>
    <lineage>
        <taxon>Eukaryota</taxon>
        <taxon>Metamonada</taxon>
        <taxon>Parabasalia</taxon>
        <taxon>Tritrichomonadida</taxon>
        <taxon>Tritrichomonadidae</taxon>
        <taxon>Tritrichomonas</taxon>
    </lineage>
</organism>
<feature type="transmembrane region" description="Helical" evidence="1">
    <location>
        <begin position="89"/>
        <end position="109"/>
    </location>
</feature>
<keyword evidence="1" id="KW-0472">Membrane</keyword>
<evidence type="ECO:0000313" key="3">
    <source>
        <dbReference type="Proteomes" id="UP001470230"/>
    </source>
</evidence>
<name>A0ABR2GZS6_9EUKA</name>